<name>A0A5Q6S3Q3_9ACTN</name>
<organism evidence="2 3">
    <name type="scientific">Mumia zhuanghuii</name>
    <dbReference type="NCBI Taxonomy" id="2585211"/>
    <lineage>
        <taxon>Bacteria</taxon>
        <taxon>Bacillati</taxon>
        <taxon>Actinomycetota</taxon>
        <taxon>Actinomycetes</taxon>
        <taxon>Propionibacteriales</taxon>
        <taxon>Nocardioidaceae</taxon>
        <taxon>Mumia</taxon>
    </lineage>
</organism>
<comment type="caution">
    <text evidence="2">The sequence shown here is derived from an EMBL/GenBank/DDBJ whole genome shotgun (WGS) entry which is preliminary data.</text>
</comment>
<proteinExistence type="predicted"/>
<dbReference type="AlphaFoldDB" id="A0A5Q6S3Q3"/>
<evidence type="ECO:0000313" key="2">
    <source>
        <dbReference type="EMBL" id="KAA1425025.1"/>
    </source>
</evidence>
<dbReference type="EMBL" id="VDFQ02000001">
    <property type="protein sequence ID" value="KAA1425025.1"/>
    <property type="molecule type" value="Genomic_DNA"/>
</dbReference>
<feature type="domain" description="YdhG-like" evidence="1">
    <location>
        <begin position="17"/>
        <end position="104"/>
    </location>
</feature>
<sequence>MSEVDDYIASLPDDVREPVARAADATRRGLPGAPEKIRYGMAAFIIGGRYALHLAGWKKHLGIYPVAVLEPGLETTVAPYRSGKDSVRFPYRDPIPYDLIEQVAAALGKQHAESA</sequence>
<dbReference type="Pfam" id="PF08818">
    <property type="entry name" value="DUF1801"/>
    <property type="match status" value="1"/>
</dbReference>
<protein>
    <submittedName>
        <fullName evidence="2">DUF1801 domain-containing protein</fullName>
    </submittedName>
</protein>
<evidence type="ECO:0000259" key="1">
    <source>
        <dbReference type="Pfam" id="PF08818"/>
    </source>
</evidence>
<reference evidence="2 3" key="1">
    <citation type="submission" date="2019-09" db="EMBL/GenBank/DDBJ databases">
        <title>Mumia zhuanghuii sp. nov. isolated from the intestinal contents of plateau pika (Ochotona curzoniae) in the Qinghai-Tibet plateau of China.</title>
        <authorList>
            <person name="Tian Z."/>
        </authorList>
    </citation>
    <scope>NUCLEOTIDE SEQUENCE [LARGE SCALE GENOMIC DNA]</scope>
    <source>
        <strain evidence="3">350</strain>
    </source>
</reference>
<gene>
    <name evidence="2" type="ORF">FE697_003795</name>
</gene>
<dbReference type="Proteomes" id="UP000307768">
    <property type="component" value="Unassembled WGS sequence"/>
</dbReference>
<dbReference type="InterPro" id="IPR014922">
    <property type="entry name" value="YdhG-like"/>
</dbReference>
<dbReference type="Gene3D" id="3.90.1150.200">
    <property type="match status" value="1"/>
</dbReference>
<accession>A0A5Q6S3Q3</accession>
<dbReference type="SUPFAM" id="SSF159888">
    <property type="entry name" value="YdhG-like"/>
    <property type="match status" value="1"/>
</dbReference>
<dbReference type="OrthoDB" id="3236524at2"/>
<dbReference type="RefSeq" id="WP_149768199.1">
    <property type="nucleotide sequence ID" value="NZ_VDFQ02000001.1"/>
</dbReference>
<evidence type="ECO:0000313" key="3">
    <source>
        <dbReference type="Proteomes" id="UP000307768"/>
    </source>
</evidence>